<evidence type="ECO:0000313" key="2">
    <source>
        <dbReference type="Proteomes" id="UP000276133"/>
    </source>
</evidence>
<dbReference type="Proteomes" id="UP000276133">
    <property type="component" value="Unassembled WGS sequence"/>
</dbReference>
<name>A0A3M7Q4H2_BRAPC</name>
<comment type="caution">
    <text evidence="1">The sequence shown here is derived from an EMBL/GenBank/DDBJ whole genome shotgun (WGS) entry which is preliminary data.</text>
</comment>
<protein>
    <submittedName>
        <fullName evidence="1">Uncharacterized protein</fullName>
    </submittedName>
</protein>
<feature type="non-terminal residue" evidence="1">
    <location>
        <position position="1"/>
    </location>
</feature>
<reference evidence="1 2" key="1">
    <citation type="journal article" date="2018" name="Sci. Rep.">
        <title>Genomic signatures of local adaptation to the degree of environmental predictability in rotifers.</title>
        <authorList>
            <person name="Franch-Gras L."/>
            <person name="Hahn C."/>
            <person name="Garcia-Roger E.M."/>
            <person name="Carmona M.J."/>
            <person name="Serra M."/>
            <person name="Gomez A."/>
        </authorList>
    </citation>
    <scope>NUCLEOTIDE SEQUENCE [LARGE SCALE GENOMIC DNA]</scope>
    <source>
        <strain evidence="1">HYR1</strain>
    </source>
</reference>
<dbReference type="AlphaFoldDB" id="A0A3M7Q4H2"/>
<keyword evidence="2" id="KW-1185">Reference proteome</keyword>
<evidence type="ECO:0000313" key="1">
    <source>
        <dbReference type="EMBL" id="RNA06366.1"/>
    </source>
</evidence>
<accession>A0A3M7Q4H2</accession>
<proteinExistence type="predicted"/>
<sequence length="94" mass="10580">STKKILIPSCLKITKLLKSYSSFRSKIIYTLKDHKNFYTLVILGSERTKTFKVVSLLVIFKPLATARLAYGGGLHERSPMTNLILLKPSHVSTN</sequence>
<dbReference type="EMBL" id="REGN01007420">
    <property type="protein sequence ID" value="RNA06366.1"/>
    <property type="molecule type" value="Genomic_DNA"/>
</dbReference>
<gene>
    <name evidence="1" type="ORF">BpHYR1_043746</name>
</gene>
<organism evidence="1 2">
    <name type="scientific">Brachionus plicatilis</name>
    <name type="common">Marine rotifer</name>
    <name type="synonym">Brachionus muelleri</name>
    <dbReference type="NCBI Taxonomy" id="10195"/>
    <lineage>
        <taxon>Eukaryota</taxon>
        <taxon>Metazoa</taxon>
        <taxon>Spiralia</taxon>
        <taxon>Gnathifera</taxon>
        <taxon>Rotifera</taxon>
        <taxon>Eurotatoria</taxon>
        <taxon>Monogononta</taxon>
        <taxon>Pseudotrocha</taxon>
        <taxon>Ploima</taxon>
        <taxon>Brachionidae</taxon>
        <taxon>Brachionus</taxon>
    </lineage>
</organism>